<dbReference type="OrthoDB" id="576140at2"/>
<dbReference type="KEGG" id="sna:Snas_3609"/>
<gene>
    <name evidence="1" type="ordered locus">Snas_3609</name>
</gene>
<dbReference type="EMBL" id="CP001778">
    <property type="protein sequence ID" value="ADD43269.1"/>
    <property type="molecule type" value="Genomic_DNA"/>
</dbReference>
<dbReference type="Pfam" id="PF06067">
    <property type="entry name" value="DUF932"/>
    <property type="match status" value="1"/>
</dbReference>
<keyword evidence="2" id="KW-1185">Reference proteome</keyword>
<evidence type="ECO:0000313" key="2">
    <source>
        <dbReference type="Proteomes" id="UP000000844"/>
    </source>
</evidence>
<dbReference type="NCBIfam" id="TIGR03299">
    <property type="entry name" value="LGT_TIGR03299"/>
    <property type="match status" value="1"/>
</dbReference>
<name>D3PWP7_STANL</name>
<dbReference type="eggNOG" id="ENOG502Z7QU">
    <property type="taxonomic scope" value="Bacteria"/>
</dbReference>
<dbReference type="Proteomes" id="UP000000844">
    <property type="component" value="Chromosome"/>
</dbReference>
<sequence length="395" mass="44052">MDAAFDVNDAFAQAKLDQIRAADNQQAAIAAQVARGDLQPLGGDTYRVMTGWDRGEIIAYDTVQGIIAHHGLDTTTGQAALYSAAPPWHGLGCYIPGGTRDIDEVLKLSRLDFTVHTTPALYQWDDQLHTHPDKFHTLRSDTAAPLGVVGSKYHTVQNRECFEFLRNLVESYDVVWESAGAVRGGRRTFVSMRLPDTVTVDAAGINDTITPFVVVFNSHDGSSSITAVVTPYRPVCANTERLALDNAYTSWSIRHTESAMHQMRQARRTLKMSVKYYDEFAAQQTTLAHHDMVIDEFRALIDELWPLEPNATKRGKTNAKNRREALMAQWDTESRRCGSTLYAAERAITGYIDHDKPRMLGKFSTLNAARATAIVEGRDDGLKTKAHKKLMLRVR</sequence>
<dbReference type="AlphaFoldDB" id="D3PWP7"/>
<evidence type="ECO:0000313" key="1">
    <source>
        <dbReference type="EMBL" id="ADD43269.1"/>
    </source>
</evidence>
<organism evidence="1 2">
    <name type="scientific">Stackebrandtia nassauensis (strain DSM 44728 / CIP 108903 / NRRL B-16338 / NBRC 102104 / LLR-40K-21)</name>
    <dbReference type="NCBI Taxonomy" id="446470"/>
    <lineage>
        <taxon>Bacteria</taxon>
        <taxon>Bacillati</taxon>
        <taxon>Actinomycetota</taxon>
        <taxon>Actinomycetes</taxon>
        <taxon>Glycomycetales</taxon>
        <taxon>Glycomycetaceae</taxon>
        <taxon>Stackebrandtia</taxon>
    </lineage>
</organism>
<accession>D3PWP7</accession>
<protein>
    <submittedName>
        <fullName evidence="1">Phage/plasmid-related protein TIGR03299</fullName>
    </submittedName>
</protein>
<reference evidence="1 2" key="1">
    <citation type="journal article" date="2009" name="Stand. Genomic Sci.">
        <title>Complete genome sequence of Stackebrandtia nassauensis type strain (LLR-40K-21).</title>
        <authorList>
            <person name="Munk C."/>
            <person name="Lapidus A."/>
            <person name="Copeland A."/>
            <person name="Jando M."/>
            <person name="Mayilraj S."/>
            <person name="Glavina Del Rio T."/>
            <person name="Nolan M."/>
            <person name="Chen F."/>
            <person name="Lucas S."/>
            <person name="Tice H."/>
            <person name="Cheng J.F."/>
            <person name="Han C."/>
            <person name="Detter J.C."/>
            <person name="Bruce D."/>
            <person name="Goodwin L."/>
            <person name="Chain P."/>
            <person name="Pitluck S."/>
            <person name="Goker M."/>
            <person name="Ovchinikova G."/>
            <person name="Pati A."/>
            <person name="Ivanova N."/>
            <person name="Mavromatis K."/>
            <person name="Chen A."/>
            <person name="Palaniappan K."/>
            <person name="Land M."/>
            <person name="Hauser L."/>
            <person name="Chang Y.J."/>
            <person name="Jeffries C.D."/>
            <person name="Bristow J."/>
            <person name="Eisen J.A."/>
            <person name="Markowitz V."/>
            <person name="Hugenholtz P."/>
            <person name="Kyrpides N.C."/>
            <person name="Klenk H.P."/>
        </authorList>
    </citation>
    <scope>NUCLEOTIDE SEQUENCE [LARGE SCALE GENOMIC DNA]</scope>
    <source>
        <strain evidence="2">DSM 44728 / CIP 108903 / NRRL B-16338 / NBRC 102104 / LLR-40K-21</strain>
    </source>
</reference>
<proteinExistence type="predicted"/>
<dbReference type="HOGENOM" id="CLU_058825_0_0_11"/>
<dbReference type="InterPro" id="IPR017686">
    <property type="entry name" value="Phg/plasmid-like_prot"/>
</dbReference>
<dbReference type="InterPro" id="IPR026325">
    <property type="entry name" value="DUF932"/>
</dbReference>
<dbReference type="RefSeq" id="WP_013018840.1">
    <property type="nucleotide sequence ID" value="NC_013947.1"/>
</dbReference>
<dbReference type="STRING" id="446470.Snas_3609"/>